<evidence type="ECO:0000313" key="5">
    <source>
        <dbReference type="EMBL" id="KAL1503065.1"/>
    </source>
</evidence>
<proteinExistence type="predicted"/>
<dbReference type="InterPro" id="IPR036770">
    <property type="entry name" value="Ankyrin_rpt-contain_sf"/>
</dbReference>
<evidence type="ECO:0000256" key="1">
    <source>
        <dbReference type="ARBA" id="ARBA00022737"/>
    </source>
</evidence>
<accession>A0AB34IPI7</accession>
<dbReference type="PANTHER" id="PTHR24198">
    <property type="entry name" value="ANKYRIN REPEAT AND PROTEIN KINASE DOMAIN-CONTAINING PROTEIN"/>
    <property type="match status" value="1"/>
</dbReference>
<dbReference type="SUPFAM" id="SSF48403">
    <property type="entry name" value="Ankyrin repeat"/>
    <property type="match status" value="1"/>
</dbReference>
<organism evidence="5 6">
    <name type="scientific">Prymnesium parvum</name>
    <name type="common">Toxic golden alga</name>
    <dbReference type="NCBI Taxonomy" id="97485"/>
    <lineage>
        <taxon>Eukaryota</taxon>
        <taxon>Haptista</taxon>
        <taxon>Haptophyta</taxon>
        <taxon>Prymnesiophyceae</taxon>
        <taxon>Prymnesiales</taxon>
        <taxon>Prymnesiaceae</taxon>
        <taxon>Prymnesium</taxon>
    </lineage>
</organism>
<evidence type="ECO:0000313" key="6">
    <source>
        <dbReference type="Proteomes" id="UP001515480"/>
    </source>
</evidence>
<evidence type="ECO:0000256" key="4">
    <source>
        <dbReference type="SAM" id="MobiDB-lite"/>
    </source>
</evidence>
<sequence>MATLPLPPTTRQPSAQGDVELLCDACQRGRLGILREILSRGVSPNARGPQGATPLVVACEHHRLDVIKLLLHAHAEPDLPAYGGVTALFTAASTNSPELVRLLCRAGARADGVCNSYYTPMLACTKLRDGEGVARVLLEERADANFQSEKWGTPLHAAASSGRAAVLRLLVAAEANLHALHSGQTALELAEQRGEAEAAKILRVEAMLWRRRQAKQQQAALRHGEEEVDESVAPSDGCEARKSKRRGGRGRKKGKHAPPPADVDGATALMESAMVEEMARAGRHAEALCTSTDGASDCVIADSNGSRRPGLRHSSSSGVSASQCEERRADALLAERALADMAGEAARKQAMSRAVDEVATALKHDGDREALRALAAGTAKKQAKAVAIECAAKSAKRDEDQRKLRELAMRTALMARTATREGMSLRSARDGSQAAMQQLCDAWLRQPK</sequence>
<feature type="region of interest" description="Disordered" evidence="4">
    <location>
        <begin position="300"/>
        <end position="323"/>
    </location>
</feature>
<feature type="compositionally biased region" description="Basic residues" evidence="4">
    <location>
        <begin position="242"/>
        <end position="256"/>
    </location>
</feature>
<feature type="compositionally biased region" description="Polar residues" evidence="4">
    <location>
        <begin position="313"/>
        <end position="323"/>
    </location>
</feature>
<dbReference type="Proteomes" id="UP001515480">
    <property type="component" value="Unassembled WGS sequence"/>
</dbReference>
<feature type="repeat" description="ANK" evidence="3">
    <location>
        <begin position="50"/>
        <end position="82"/>
    </location>
</feature>
<gene>
    <name evidence="5" type="ORF">AB1Y20_011131</name>
</gene>
<keyword evidence="2 3" id="KW-0040">ANK repeat</keyword>
<reference evidence="5 6" key="1">
    <citation type="journal article" date="2024" name="Science">
        <title>Giant polyketide synthase enzymes in the biosynthesis of giant marine polyether toxins.</title>
        <authorList>
            <person name="Fallon T.R."/>
            <person name="Shende V.V."/>
            <person name="Wierzbicki I.H."/>
            <person name="Pendleton A.L."/>
            <person name="Watervoot N.F."/>
            <person name="Auber R.P."/>
            <person name="Gonzalez D.J."/>
            <person name="Wisecaver J.H."/>
            <person name="Moore B.S."/>
        </authorList>
    </citation>
    <scope>NUCLEOTIDE SEQUENCE [LARGE SCALE GENOMIC DNA]</scope>
    <source>
        <strain evidence="5 6">12B1</strain>
    </source>
</reference>
<name>A0AB34IPI7_PRYPA</name>
<evidence type="ECO:0000256" key="3">
    <source>
        <dbReference type="PROSITE-ProRule" id="PRU00023"/>
    </source>
</evidence>
<keyword evidence="6" id="KW-1185">Reference proteome</keyword>
<dbReference type="PANTHER" id="PTHR24198:SF165">
    <property type="entry name" value="ANKYRIN REPEAT-CONTAINING PROTEIN-RELATED"/>
    <property type="match status" value="1"/>
</dbReference>
<feature type="region of interest" description="Disordered" evidence="4">
    <location>
        <begin position="220"/>
        <end position="265"/>
    </location>
</feature>
<dbReference type="Gene3D" id="1.25.40.20">
    <property type="entry name" value="Ankyrin repeat-containing domain"/>
    <property type="match status" value="2"/>
</dbReference>
<dbReference type="EMBL" id="JBGBPQ010000022">
    <property type="protein sequence ID" value="KAL1503065.1"/>
    <property type="molecule type" value="Genomic_DNA"/>
</dbReference>
<evidence type="ECO:0000256" key="2">
    <source>
        <dbReference type="ARBA" id="ARBA00023043"/>
    </source>
</evidence>
<dbReference type="Pfam" id="PF12796">
    <property type="entry name" value="Ank_2"/>
    <property type="match status" value="2"/>
</dbReference>
<feature type="repeat" description="ANK" evidence="3">
    <location>
        <begin position="150"/>
        <end position="182"/>
    </location>
</feature>
<dbReference type="InterPro" id="IPR002110">
    <property type="entry name" value="Ankyrin_rpt"/>
</dbReference>
<protein>
    <submittedName>
        <fullName evidence="5">Uncharacterized protein</fullName>
    </submittedName>
</protein>
<dbReference type="AlphaFoldDB" id="A0AB34IPI7"/>
<dbReference type="PROSITE" id="PS50088">
    <property type="entry name" value="ANK_REPEAT"/>
    <property type="match status" value="2"/>
</dbReference>
<keyword evidence="1" id="KW-0677">Repeat</keyword>
<dbReference type="PROSITE" id="PS50297">
    <property type="entry name" value="ANK_REP_REGION"/>
    <property type="match status" value="2"/>
</dbReference>
<dbReference type="SMART" id="SM00248">
    <property type="entry name" value="ANK"/>
    <property type="match status" value="5"/>
</dbReference>
<comment type="caution">
    <text evidence="5">The sequence shown here is derived from an EMBL/GenBank/DDBJ whole genome shotgun (WGS) entry which is preliminary data.</text>
</comment>